<evidence type="ECO:0000313" key="2">
    <source>
        <dbReference type="EMBL" id="RAY18206.1"/>
    </source>
</evidence>
<dbReference type="InterPro" id="IPR003959">
    <property type="entry name" value="ATPase_AAA_core"/>
</dbReference>
<accession>A0ABX9EW01</accession>
<name>A0ABX9EW01_9ENTR</name>
<dbReference type="InterPro" id="IPR051396">
    <property type="entry name" value="Bact_Antivir_Def_Nuclease"/>
</dbReference>
<organism evidence="2 3">
    <name type="scientific">Enterobacter kobei</name>
    <dbReference type="NCBI Taxonomy" id="208224"/>
    <lineage>
        <taxon>Bacteria</taxon>
        <taxon>Pseudomonadati</taxon>
        <taxon>Pseudomonadota</taxon>
        <taxon>Gammaproteobacteria</taxon>
        <taxon>Enterobacterales</taxon>
        <taxon>Enterobacteriaceae</taxon>
        <taxon>Enterobacter</taxon>
        <taxon>Enterobacter cloacae complex</taxon>
    </lineage>
</organism>
<dbReference type="Pfam" id="PF13304">
    <property type="entry name" value="AAA_21"/>
    <property type="match status" value="1"/>
</dbReference>
<dbReference type="GO" id="GO:0005524">
    <property type="term" value="F:ATP binding"/>
    <property type="evidence" value="ECO:0007669"/>
    <property type="project" value="UniProtKB-KW"/>
</dbReference>
<feature type="domain" description="ATPase AAA-type core" evidence="1">
    <location>
        <begin position="8"/>
        <end position="84"/>
    </location>
</feature>
<dbReference type="InterPro" id="IPR027417">
    <property type="entry name" value="P-loop_NTPase"/>
</dbReference>
<dbReference type="PANTHER" id="PTHR43581">
    <property type="entry name" value="ATP/GTP PHOSPHATASE"/>
    <property type="match status" value="1"/>
</dbReference>
<sequence length="186" mass="21052">QDGKEKYTFQNLSSGFSSILSIYTDLVMRVEMWGVTPENIQGIIFIDEIDAHLHVSLQKQILRFFMKAFPKVQFIVTTHSPFVVTSVTDAVIYDLSSNEQIIDVSSYSYGIVMEELFGVATESHALTDKLRNIESLIKNINHSNIEEIDNEISSLAVDQSNMSEDAQAFLDRAKLELLKSKKRIQG</sequence>
<evidence type="ECO:0000259" key="1">
    <source>
        <dbReference type="Pfam" id="PF13304"/>
    </source>
</evidence>
<dbReference type="PANTHER" id="PTHR43581:SF2">
    <property type="entry name" value="EXCINUCLEASE ATPASE SUBUNIT"/>
    <property type="match status" value="1"/>
</dbReference>
<proteinExistence type="predicted"/>
<dbReference type="Gene3D" id="3.40.50.300">
    <property type="entry name" value="P-loop containing nucleotide triphosphate hydrolases"/>
    <property type="match status" value="1"/>
</dbReference>
<dbReference type="EMBL" id="QMCK01000156">
    <property type="protein sequence ID" value="RAY18206.1"/>
    <property type="molecule type" value="Genomic_DNA"/>
</dbReference>
<keyword evidence="3" id="KW-1185">Reference proteome</keyword>
<feature type="non-terminal residue" evidence="2">
    <location>
        <position position="1"/>
    </location>
</feature>
<evidence type="ECO:0000313" key="3">
    <source>
        <dbReference type="Proteomes" id="UP000250603"/>
    </source>
</evidence>
<comment type="caution">
    <text evidence="2">The sequence shown here is derived from an EMBL/GenBank/DDBJ whole genome shotgun (WGS) entry which is preliminary data.</text>
</comment>
<protein>
    <submittedName>
        <fullName evidence="2">ATP-binding protein</fullName>
    </submittedName>
</protein>
<dbReference type="Proteomes" id="UP000250603">
    <property type="component" value="Unassembled WGS sequence"/>
</dbReference>
<keyword evidence="2" id="KW-0067">ATP-binding</keyword>
<dbReference type="RefSeq" id="WP_146749169.1">
    <property type="nucleotide sequence ID" value="NZ_QMCK01000156.1"/>
</dbReference>
<dbReference type="SUPFAM" id="SSF52540">
    <property type="entry name" value="P-loop containing nucleoside triphosphate hydrolases"/>
    <property type="match status" value="1"/>
</dbReference>
<gene>
    <name evidence="2" type="ORF">DP181_24695</name>
</gene>
<reference evidence="2 3" key="1">
    <citation type="submission" date="2018-06" db="EMBL/GenBank/DDBJ databases">
        <title>ACT-28, a chromosomally-encoded AmpC with carbapenemase activity from Enterobacter kobei.</title>
        <authorList>
            <person name="Jousset A.B."/>
            <person name="Oueslati S."/>
            <person name="Bernabeu S."/>
            <person name="Takissian J."/>
            <person name="Creton E."/>
            <person name="Vogel A."/>
            <person name="Cotellon G."/>
            <person name="Bonnin R.A."/>
            <person name="Dortet L."/>
            <person name="Naas T."/>
        </authorList>
    </citation>
    <scope>NUCLEOTIDE SEQUENCE [LARGE SCALE GENOMIC DNA]</scope>
    <source>
        <strain evidence="2 3">149H6</strain>
    </source>
</reference>
<keyword evidence="2" id="KW-0547">Nucleotide-binding</keyword>